<evidence type="ECO:0000313" key="2">
    <source>
        <dbReference type="EMBL" id="KAI1879073.1"/>
    </source>
</evidence>
<keyword evidence="3" id="KW-1185">Reference proteome</keyword>
<dbReference type="AlphaFoldDB" id="A0A9Q0ASN5"/>
<feature type="compositionally biased region" description="Basic and acidic residues" evidence="1">
    <location>
        <begin position="1"/>
        <end position="10"/>
    </location>
</feature>
<evidence type="ECO:0000256" key="1">
    <source>
        <dbReference type="SAM" id="MobiDB-lite"/>
    </source>
</evidence>
<dbReference type="OrthoDB" id="4737775at2759"/>
<dbReference type="EMBL" id="JAFIMR010000005">
    <property type="protein sequence ID" value="KAI1879073.1"/>
    <property type="molecule type" value="Genomic_DNA"/>
</dbReference>
<proteinExistence type="predicted"/>
<reference evidence="2" key="1">
    <citation type="submission" date="2021-03" db="EMBL/GenBank/DDBJ databases">
        <title>Revisited historic fungal species revealed as producer of novel bioactive compounds through whole genome sequencing and comparative genomics.</title>
        <authorList>
            <person name="Vignolle G.A."/>
            <person name="Hochenegger N."/>
            <person name="Mach R.L."/>
            <person name="Mach-Aigner A.R."/>
            <person name="Javad Rahimi M."/>
            <person name="Salim K.A."/>
            <person name="Chan C.M."/>
            <person name="Lim L.B.L."/>
            <person name="Cai F."/>
            <person name="Druzhinina I.S."/>
            <person name="U'Ren J.M."/>
            <person name="Derntl C."/>
        </authorList>
    </citation>
    <scope>NUCLEOTIDE SEQUENCE</scope>
    <source>
        <strain evidence="2">TUCIM 5799</strain>
    </source>
</reference>
<evidence type="ECO:0008006" key="4">
    <source>
        <dbReference type="Google" id="ProtNLM"/>
    </source>
</evidence>
<comment type="caution">
    <text evidence="2">The sequence shown here is derived from an EMBL/GenBank/DDBJ whole genome shotgun (WGS) entry which is preliminary data.</text>
</comment>
<name>A0A9Q0ASN5_9PEZI</name>
<protein>
    <recommendedName>
        <fullName evidence="4">BZIP domain-containing protein</fullName>
    </recommendedName>
</protein>
<dbReference type="Proteomes" id="UP000829685">
    <property type="component" value="Unassembled WGS sequence"/>
</dbReference>
<sequence>MAKADEDLQRRRERGRQSQAAFRKRQAKAVQDDKDENRRLREALSSIVRVARLDDRCKLLEAIKQAAEVAGADASHLDGPPKPTKAILGPLLGGTSELVVQSAHDVDGNLSYDWSPSTSSNSSRRSASNYSHLQKAMGWGLWIDPLRYIRVEVPPEDIVPYLGPGRFTLAGQLFWMVLEHAESDCNHVHHLTTVEECNQSPRLRRRMGHSSALQGITYSFLKAMVEARLEYRKLGYISAEYASAAEYGTPAMLKRMVLEDYVSQGKDSSVWLPATTVEQRARSLLGAASIARLEAAAMSADDTVVHKTLRASMSKLVENYICFGDGPRWNIELVDQTFSEWRITVGS</sequence>
<organism evidence="2 3">
    <name type="scientific">Neoarthrinium moseri</name>
    <dbReference type="NCBI Taxonomy" id="1658444"/>
    <lineage>
        <taxon>Eukaryota</taxon>
        <taxon>Fungi</taxon>
        <taxon>Dikarya</taxon>
        <taxon>Ascomycota</taxon>
        <taxon>Pezizomycotina</taxon>
        <taxon>Sordariomycetes</taxon>
        <taxon>Xylariomycetidae</taxon>
        <taxon>Amphisphaeriales</taxon>
        <taxon>Apiosporaceae</taxon>
        <taxon>Neoarthrinium</taxon>
    </lineage>
</organism>
<accession>A0A9Q0ASN5</accession>
<feature type="region of interest" description="Disordered" evidence="1">
    <location>
        <begin position="1"/>
        <end position="35"/>
    </location>
</feature>
<gene>
    <name evidence="2" type="ORF">JX265_003250</name>
</gene>
<evidence type="ECO:0000313" key="3">
    <source>
        <dbReference type="Proteomes" id="UP000829685"/>
    </source>
</evidence>
<dbReference type="CDD" id="cd14686">
    <property type="entry name" value="bZIP"/>
    <property type="match status" value="1"/>
</dbReference>